<dbReference type="NCBIfam" id="TIGR02553">
    <property type="entry name" value="SipD_IpaD_SspD"/>
    <property type="match status" value="1"/>
</dbReference>
<keyword evidence="6" id="KW-0175">Coiled coil</keyword>
<evidence type="ECO:0000256" key="5">
    <source>
        <dbReference type="ARBA" id="ARBA00023026"/>
    </source>
</evidence>
<gene>
    <name evidence="8" type="ORF">BUE93_09135</name>
</gene>
<dbReference type="EMBL" id="MTBD01000021">
    <property type="protein sequence ID" value="PRP70991.1"/>
    <property type="molecule type" value="Genomic_DNA"/>
</dbReference>
<evidence type="ECO:0000256" key="6">
    <source>
        <dbReference type="ARBA" id="ARBA00023054"/>
    </source>
</evidence>
<comment type="similarity">
    <text evidence="2">Belongs to the invasin protein D family.</text>
</comment>
<sequence>MRSSPSASPYPASSAAPDNHVIEQSAPVSDAVVSALENAQLKANTLSSILNSAAFSDLALRNERSVVQQQFRTSLAGLSDMGLPFTEAQRQALQEGLTAYVEAGARVPSMQISDDSPRTHSDVDLWELIMAAISGIGNSYLGVYEDVLTKYTEFFKAFSNKILAMMSTWIKPGSDDNTVGLDVNGILGALRDLLNEFSPPNGGVLLPREGDTENGWYENKSEAEEWASELPGSRVVEDPEHSGHWKVVIDMGPIDNMIAELEKLGTFGPIDIAYMNNAQFQSWQASFNSQQEILKNALQTLTQKYSNANSTYDNLVKVLSSTISACLETAKSFLQA</sequence>
<dbReference type="Pfam" id="PF06511">
    <property type="entry name" value="T3SS_TC"/>
    <property type="match status" value="1"/>
</dbReference>
<comment type="function">
    <text evidence="7">Required for invasion of epithelial cells, as well as for survival within host cells, escape from endocytic vesicles and subsequent actin-tail formation. Probably regulates the secretion of effectors BipB and BipC and their final integration into the target cell membrane.</text>
</comment>
<dbReference type="InterPro" id="IPR009483">
    <property type="entry name" value="IpaD/BipD/SipD"/>
</dbReference>
<reference evidence="8 9" key="1">
    <citation type="submission" date="2017-01" db="EMBL/GenBank/DDBJ databases">
        <title>New insights into the genetic diversity of Chromobacterium isolated from tropical freshwater lake.</title>
        <authorList>
            <person name="Santos A.B."/>
            <person name="Nascimento A.M."/>
            <person name="Da Silva P.C."/>
        </authorList>
    </citation>
    <scope>NUCLEOTIDE SEQUENCE [LARGE SCALE GENOMIC DNA]</scope>
    <source>
        <strain evidence="8 9">56AF</strain>
    </source>
</reference>
<comment type="subcellular location">
    <subcellularLocation>
        <location evidence="1">Secreted</location>
    </subcellularLocation>
</comment>
<comment type="caution">
    <text evidence="8">The sequence shown here is derived from an EMBL/GenBank/DDBJ whole genome shotgun (WGS) entry which is preliminary data.</text>
</comment>
<evidence type="ECO:0000313" key="8">
    <source>
        <dbReference type="EMBL" id="PRP70991.1"/>
    </source>
</evidence>
<dbReference type="Gene3D" id="1.20.1710.10">
    <property type="entry name" value="IpaD-like"/>
    <property type="match status" value="1"/>
</dbReference>
<dbReference type="AlphaFoldDB" id="A0A2S9X5I8"/>
<evidence type="ECO:0000256" key="2">
    <source>
        <dbReference type="ARBA" id="ARBA00007741"/>
    </source>
</evidence>
<proteinExistence type="inferred from homology"/>
<keyword evidence="5" id="KW-0843">Virulence</keyword>
<evidence type="ECO:0000313" key="9">
    <source>
        <dbReference type="Proteomes" id="UP000239469"/>
    </source>
</evidence>
<evidence type="ECO:0000256" key="4">
    <source>
        <dbReference type="ARBA" id="ARBA00022525"/>
    </source>
</evidence>
<protein>
    <recommendedName>
        <fullName evidence="3">Translocator protein BipD</fullName>
    </recommendedName>
</protein>
<accession>A0A2S9X5I8</accession>
<evidence type="ECO:0000256" key="7">
    <source>
        <dbReference type="ARBA" id="ARBA00025541"/>
    </source>
</evidence>
<evidence type="ECO:0000256" key="1">
    <source>
        <dbReference type="ARBA" id="ARBA00004613"/>
    </source>
</evidence>
<dbReference type="Proteomes" id="UP000239469">
    <property type="component" value="Unassembled WGS sequence"/>
</dbReference>
<dbReference type="GO" id="GO:0005576">
    <property type="term" value="C:extracellular region"/>
    <property type="evidence" value="ECO:0007669"/>
    <property type="project" value="UniProtKB-SubCell"/>
</dbReference>
<dbReference type="SUPFAM" id="SSF140693">
    <property type="entry name" value="IpaD-like"/>
    <property type="match status" value="1"/>
</dbReference>
<name>A0A2S9X5I8_9NEIS</name>
<dbReference type="InterPro" id="IPR036708">
    <property type="entry name" value="BipD-like_sf"/>
</dbReference>
<organism evidence="8 9">
    <name type="scientific">Chromobacterium amazonense</name>
    <dbReference type="NCBI Taxonomy" id="1382803"/>
    <lineage>
        <taxon>Bacteria</taxon>
        <taxon>Pseudomonadati</taxon>
        <taxon>Pseudomonadota</taxon>
        <taxon>Betaproteobacteria</taxon>
        <taxon>Neisseriales</taxon>
        <taxon>Chromobacteriaceae</taxon>
        <taxon>Chromobacterium</taxon>
    </lineage>
</organism>
<evidence type="ECO:0000256" key="3">
    <source>
        <dbReference type="ARBA" id="ARBA00018825"/>
    </source>
</evidence>
<keyword evidence="4" id="KW-0964">Secreted</keyword>